<dbReference type="InterPro" id="IPR036318">
    <property type="entry name" value="FAD-bd_PCMH-like_sf"/>
</dbReference>
<dbReference type="PRINTS" id="PR00081">
    <property type="entry name" value="GDHRDH"/>
</dbReference>
<comment type="similarity">
    <text evidence="1">Belongs to the oxygen-dependent FAD-linked oxidoreductase family.</text>
</comment>
<dbReference type="InterPro" id="IPR020904">
    <property type="entry name" value="Sc_DH/Rdtase_CS"/>
</dbReference>
<dbReference type="Gene3D" id="3.30.43.10">
    <property type="entry name" value="Uridine Diphospho-n-acetylenolpyruvylglucosamine Reductase, domain 2"/>
    <property type="match status" value="1"/>
</dbReference>
<feature type="domain" description="FAD-binding PCMH-type" evidence="6">
    <location>
        <begin position="389"/>
        <end position="558"/>
    </location>
</feature>
<dbReference type="InterPro" id="IPR006094">
    <property type="entry name" value="Oxid_FAD_bind_N"/>
</dbReference>
<dbReference type="OrthoDB" id="415825at2759"/>
<proteinExistence type="inferred from homology"/>
<dbReference type="InterPro" id="IPR002347">
    <property type="entry name" value="SDR_fam"/>
</dbReference>
<evidence type="ECO:0000256" key="3">
    <source>
        <dbReference type="ARBA" id="ARBA00022827"/>
    </source>
</evidence>
<sequence length="810" mass="89298">MGSRINTILMIGGTSGIGEAFARRFHNDGKKVIITGRRNERLSLLQSELSGVGTRQWDLSDVAGLQQHVAEIIAEYPALDTIFINAGIQRSFSLLDPKTTSSESISSEINVNLTIPALLMHLFVPHLIKIASAGSPANLLVTSSTLAYFPFPFYPAYCASKAGVHGLCVTLREQLGFAPDNIRKNLNLVEVVPPYTDTELDSEHRSAVVAMQGENALAPMPLAEYIDKAYTSLNELDQEGQMKKEVGWDEVVAWTLTSSFAVCCLPFLVAFEDESFEVKAHKRVNTFYTTGRMRQRERDYEDGSPGALSSLESQLLLTVNRTGSGSTYLKLREHSASRGYQRLEYRDKTMLTNEYSNWYAIVRVTSVEILVDPVSPDFQERLQRWTDINRQEPTAIILPSTEGECLKVVQWALRSSIPFVARSGGHSEWSTIGKNGVIIDLGQYKSVEVDEANRTAIVKGSILSKEVAVALADVGLFTALGNGNTVGAIPYFLNGGASITTSITGFGADQILAARLITASGKLIEVNKTQNADLLWAIRGAGQFFGLVTELTVKAYPISALGNDRGVIWSGSFVFALDRAGEVAAVMKDLMDNGHHATAGLLMVMAPPPTRQPSLIVAARYTGDPREAAAAYQPLYDLKPIATPGGEVPIQNASDARSALGAKGDFKRFGVVGLHRFEPEAFLKTVDVWKEMVAQCPDAINTAFNFQWDARPPRKSELGSAHSLQDVRYWQNNLIWHTEVKSRAAVDGFNERCIAIMRGPNIADYVDFANGTRDGPIERRFRGRERLDKLRQLKRTWDEFGVFTRQFLDE</sequence>
<dbReference type="InterPro" id="IPR036291">
    <property type="entry name" value="NAD(P)-bd_dom_sf"/>
</dbReference>
<dbReference type="Pfam" id="PF00106">
    <property type="entry name" value="adh_short"/>
    <property type="match status" value="1"/>
</dbReference>
<dbReference type="EMBL" id="LFMY01000003">
    <property type="protein sequence ID" value="OKL62577.1"/>
    <property type="molecule type" value="Genomic_DNA"/>
</dbReference>
<keyword evidence="2" id="KW-0285">Flavoprotein</keyword>
<dbReference type="GO" id="GO:0016491">
    <property type="term" value="F:oxidoreductase activity"/>
    <property type="evidence" value="ECO:0007669"/>
    <property type="project" value="UniProtKB-KW"/>
</dbReference>
<evidence type="ECO:0000313" key="7">
    <source>
        <dbReference type="EMBL" id="OKL62577.1"/>
    </source>
</evidence>
<dbReference type="Pfam" id="PF01565">
    <property type="entry name" value="FAD_binding_4"/>
    <property type="match status" value="1"/>
</dbReference>
<evidence type="ECO:0000256" key="5">
    <source>
        <dbReference type="ARBA" id="ARBA00023002"/>
    </source>
</evidence>
<evidence type="ECO:0000256" key="4">
    <source>
        <dbReference type="ARBA" id="ARBA00022857"/>
    </source>
</evidence>
<dbReference type="Gene3D" id="3.30.465.10">
    <property type="match status" value="1"/>
</dbReference>
<protein>
    <recommendedName>
        <fullName evidence="6">FAD-binding PCMH-type domain-containing protein</fullName>
    </recommendedName>
</protein>
<evidence type="ECO:0000256" key="2">
    <source>
        <dbReference type="ARBA" id="ARBA00022630"/>
    </source>
</evidence>
<evidence type="ECO:0000313" key="8">
    <source>
        <dbReference type="Proteomes" id="UP000214365"/>
    </source>
</evidence>
<dbReference type="PROSITE" id="PS51387">
    <property type="entry name" value="FAD_PCMH"/>
    <property type="match status" value="1"/>
</dbReference>
<evidence type="ECO:0000259" key="6">
    <source>
        <dbReference type="PROSITE" id="PS51387"/>
    </source>
</evidence>
<keyword evidence="3" id="KW-0274">FAD</keyword>
<dbReference type="InterPro" id="IPR050416">
    <property type="entry name" value="FAD-linked_Oxidoreductase"/>
</dbReference>
<evidence type="ECO:0000256" key="1">
    <source>
        <dbReference type="ARBA" id="ARBA00005466"/>
    </source>
</evidence>
<dbReference type="PANTHER" id="PTHR42973:SF7">
    <property type="entry name" value="FAD-BINDING PCMH-TYPE DOMAIN-CONTAINING PROTEIN"/>
    <property type="match status" value="1"/>
</dbReference>
<dbReference type="SUPFAM" id="SSF51735">
    <property type="entry name" value="NAD(P)-binding Rossmann-fold domains"/>
    <property type="match status" value="1"/>
</dbReference>
<dbReference type="Gene3D" id="3.40.462.20">
    <property type="match status" value="1"/>
</dbReference>
<comment type="caution">
    <text evidence="7">The sequence shown here is derived from an EMBL/GenBank/DDBJ whole genome shotgun (WGS) entry which is preliminary data.</text>
</comment>
<reference evidence="7 8" key="1">
    <citation type="submission" date="2015-06" db="EMBL/GenBank/DDBJ databases">
        <title>Talaromyces atroroseus IBT 11181 draft genome.</title>
        <authorList>
            <person name="Rasmussen K.B."/>
            <person name="Rasmussen S."/>
            <person name="Petersen B."/>
            <person name="Sicheritz-Ponten T."/>
            <person name="Mortensen U.H."/>
            <person name="Thrane U."/>
        </authorList>
    </citation>
    <scope>NUCLEOTIDE SEQUENCE [LARGE SCALE GENOMIC DNA]</scope>
    <source>
        <strain evidence="7 8">IBT 11181</strain>
    </source>
</reference>
<name>A0A225B9E3_TALAT</name>
<dbReference type="Gene3D" id="3.40.50.720">
    <property type="entry name" value="NAD(P)-binding Rossmann-like Domain"/>
    <property type="match status" value="1"/>
</dbReference>
<dbReference type="InterPro" id="IPR016169">
    <property type="entry name" value="FAD-bd_PCMH_sub2"/>
</dbReference>
<keyword evidence="8" id="KW-1185">Reference proteome</keyword>
<dbReference type="GeneID" id="31002547"/>
<dbReference type="PANTHER" id="PTHR42973">
    <property type="entry name" value="BINDING OXIDOREDUCTASE, PUTATIVE (AFU_ORTHOLOGUE AFUA_1G17690)-RELATED"/>
    <property type="match status" value="1"/>
</dbReference>
<accession>A0A225B9E3</accession>
<dbReference type="Proteomes" id="UP000214365">
    <property type="component" value="Unassembled WGS sequence"/>
</dbReference>
<dbReference type="RefSeq" id="XP_020122698.1">
    <property type="nucleotide sequence ID" value="XM_020264873.1"/>
</dbReference>
<dbReference type="SUPFAM" id="SSF56176">
    <property type="entry name" value="FAD-binding/transporter-associated domain-like"/>
    <property type="match status" value="1"/>
</dbReference>
<gene>
    <name evidence="7" type="ORF">UA08_02792</name>
</gene>
<keyword evidence="4" id="KW-0521">NADP</keyword>
<dbReference type="InterPro" id="IPR016167">
    <property type="entry name" value="FAD-bd_PCMH_sub1"/>
</dbReference>
<dbReference type="PROSITE" id="PS00061">
    <property type="entry name" value="ADH_SHORT"/>
    <property type="match status" value="1"/>
</dbReference>
<keyword evidence="5" id="KW-0560">Oxidoreductase</keyword>
<organism evidence="7 8">
    <name type="scientific">Talaromyces atroroseus</name>
    <dbReference type="NCBI Taxonomy" id="1441469"/>
    <lineage>
        <taxon>Eukaryota</taxon>
        <taxon>Fungi</taxon>
        <taxon>Dikarya</taxon>
        <taxon>Ascomycota</taxon>
        <taxon>Pezizomycotina</taxon>
        <taxon>Eurotiomycetes</taxon>
        <taxon>Eurotiomycetidae</taxon>
        <taxon>Eurotiales</taxon>
        <taxon>Trichocomaceae</taxon>
        <taxon>Talaromyces</taxon>
        <taxon>Talaromyces sect. Trachyspermi</taxon>
    </lineage>
</organism>
<dbReference type="AlphaFoldDB" id="A0A225B9E3"/>
<dbReference type="InterPro" id="IPR016166">
    <property type="entry name" value="FAD-bd_PCMH"/>
</dbReference>
<dbReference type="GO" id="GO:0071949">
    <property type="term" value="F:FAD binding"/>
    <property type="evidence" value="ECO:0007669"/>
    <property type="project" value="InterPro"/>
</dbReference>
<dbReference type="STRING" id="1441469.A0A225B9E3"/>